<dbReference type="Pfam" id="PF13416">
    <property type="entry name" value="SBP_bac_8"/>
    <property type="match status" value="1"/>
</dbReference>
<dbReference type="AlphaFoldDB" id="A0A101KPB8"/>
<keyword evidence="3" id="KW-0813">Transport</keyword>
<name>A0A101KPB8_RHILI</name>
<sequence>MDELFFQPFTKETGISVTAVDGSGPDATARFQAMIQLNKMEWDIVYLSRELALSSDFKPHFEDLGKSCQEMPNVGAYGSAGSCVEGVAVAWDQGGTVLTYDERAFPKGGPSNWVEFWDLKAFPGPRALPNYGSPWYLLSGALLADGVPREKLFPLDLDRAFKKLDEIKPHVAVWWTSGDQSQQVFRNGEVVASAMWNGRASRLQEEGIPVRFTWDGASYEAQTYSITKGAPSVFAAKALLNFMYTHPEAHAAFMKKMFYAVPNKSALALLDPKFAATLVTSSDNLSKVVKVDPNWLSANRDKVLERWSTWISG</sequence>
<evidence type="ECO:0000313" key="7">
    <source>
        <dbReference type="Proteomes" id="UP000053176"/>
    </source>
</evidence>
<dbReference type="InterPro" id="IPR006059">
    <property type="entry name" value="SBP"/>
</dbReference>
<comment type="caution">
    <text evidence="6">The sequence shown here is derived from an EMBL/GenBank/DDBJ whole genome shotgun (WGS) entry which is preliminary data.</text>
</comment>
<organism evidence="6 7">
    <name type="scientific">Rhizobium loti</name>
    <name type="common">Mesorhizobium loti</name>
    <dbReference type="NCBI Taxonomy" id="381"/>
    <lineage>
        <taxon>Bacteria</taxon>
        <taxon>Pseudomonadati</taxon>
        <taxon>Pseudomonadota</taxon>
        <taxon>Alphaproteobacteria</taxon>
        <taxon>Hyphomicrobiales</taxon>
        <taxon>Phyllobacteriaceae</taxon>
        <taxon>Mesorhizobium</taxon>
    </lineage>
</organism>
<gene>
    <name evidence="6" type="ORF">AU467_30015</name>
</gene>
<keyword evidence="5" id="KW-0574">Periplasm</keyword>
<dbReference type="GO" id="GO:0030288">
    <property type="term" value="C:outer membrane-bounded periplasmic space"/>
    <property type="evidence" value="ECO:0007669"/>
    <property type="project" value="TreeGrafter"/>
</dbReference>
<evidence type="ECO:0000256" key="2">
    <source>
        <dbReference type="ARBA" id="ARBA00008520"/>
    </source>
</evidence>
<accession>A0A101KPB8</accession>
<evidence type="ECO:0000256" key="1">
    <source>
        <dbReference type="ARBA" id="ARBA00004418"/>
    </source>
</evidence>
<dbReference type="GO" id="GO:0030975">
    <property type="term" value="F:thiamine binding"/>
    <property type="evidence" value="ECO:0007669"/>
    <property type="project" value="TreeGrafter"/>
</dbReference>
<keyword evidence="4" id="KW-0732">Signal</keyword>
<comment type="similarity">
    <text evidence="2">Belongs to the bacterial solute-binding protein 1 family.</text>
</comment>
<evidence type="ECO:0000256" key="3">
    <source>
        <dbReference type="ARBA" id="ARBA00022448"/>
    </source>
</evidence>
<evidence type="ECO:0000256" key="5">
    <source>
        <dbReference type="ARBA" id="ARBA00022764"/>
    </source>
</evidence>
<dbReference type="OrthoDB" id="9815444at2"/>
<dbReference type="PANTHER" id="PTHR30006">
    <property type="entry name" value="THIAMINE-BINDING PERIPLASMIC PROTEIN-RELATED"/>
    <property type="match status" value="1"/>
</dbReference>
<dbReference type="SUPFAM" id="SSF53850">
    <property type="entry name" value="Periplasmic binding protein-like II"/>
    <property type="match status" value="1"/>
</dbReference>
<dbReference type="Proteomes" id="UP000053176">
    <property type="component" value="Unassembled WGS sequence"/>
</dbReference>
<evidence type="ECO:0000313" key="6">
    <source>
        <dbReference type="EMBL" id="KUM24436.1"/>
    </source>
</evidence>
<proteinExistence type="inferred from homology"/>
<dbReference type="PANTHER" id="PTHR30006:SF3">
    <property type="entry name" value="THIAMINE-BINDING PERIPLASMIC PROTEIN"/>
    <property type="match status" value="1"/>
</dbReference>
<dbReference type="GO" id="GO:0015888">
    <property type="term" value="P:thiamine transport"/>
    <property type="evidence" value="ECO:0007669"/>
    <property type="project" value="TreeGrafter"/>
</dbReference>
<reference evidence="6 7" key="1">
    <citation type="submission" date="2015-12" db="EMBL/GenBank/DDBJ databases">
        <title>Draft genome sequence of Mesorhizobium sp. UFLA 01-765, a multitolerant efficient symbiont and plant-growth promoting strain isolated from Zn-mining soil using Leucaena leucocephala as a trap plant.</title>
        <authorList>
            <person name="Rangel W.M."/>
            <person name="Thijs S."/>
            <person name="Longatti S.M."/>
            <person name="Moreira F.M."/>
            <person name="Weyens N."/>
            <person name="Vangronsveld J."/>
            <person name="Van Hamme J.D."/>
            <person name="Bottos E.M."/>
            <person name="Rineau F."/>
        </authorList>
    </citation>
    <scope>NUCLEOTIDE SEQUENCE [LARGE SCALE GENOMIC DNA]</scope>
    <source>
        <strain evidence="6 7">UFLA 01-765</strain>
    </source>
</reference>
<protein>
    <recommendedName>
        <fullName evidence="8">ABC transporter substrate-binding protein</fullName>
    </recommendedName>
</protein>
<dbReference type="GO" id="GO:0030976">
    <property type="term" value="F:thiamine pyrophosphate binding"/>
    <property type="evidence" value="ECO:0007669"/>
    <property type="project" value="TreeGrafter"/>
</dbReference>
<dbReference type="EMBL" id="LPWA01000135">
    <property type="protein sequence ID" value="KUM24436.1"/>
    <property type="molecule type" value="Genomic_DNA"/>
</dbReference>
<evidence type="ECO:0000256" key="4">
    <source>
        <dbReference type="ARBA" id="ARBA00022729"/>
    </source>
</evidence>
<dbReference type="Gene3D" id="3.40.190.10">
    <property type="entry name" value="Periplasmic binding protein-like II"/>
    <property type="match status" value="2"/>
</dbReference>
<evidence type="ECO:0008006" key="8">
    <source>
        <dbReference type="Google" id="ProtNLM"/>
    </source>
</evidence>
<comment type="subcellular location">
    <subcellularLocation>
        <location evidence="1">Periplasm</location>
    </subcellularLocation>
</comment>